<keyword evidence="4" id="KW-1185">Reference proteome</keyword>
<dbReference type="SUPFAM" id="SSF50978">
    <property type="entry name" value="WD40 repeat-like"/>
    <property type="match status" value="1"/>
</dbReference>
<reference evidence="4" key="1">
    <citation type="submission" date="2013-05" db="EMBL/GenBank/DDBJ databases">
        <title>The Genome sequence of Mucor circinelloides f. circinelloides 1006PhL.</title>
        <authorList>
            <consortium name="The Broad Institute Genomics Platform"/>
            <person name="Cuomo C."/>
            <person name="Earl A."/>
            <person name="Findley K."/>
            <person name="Lee S.C."/>
            <person name="Walker B."/>
            <person name="Young S."/>
            <person name="Zeng Q."/>
            <person name="Gargeya S."/>
            <person name="Fitzgerald M."/>
            <person name="Haas B."/>
            <person name="Abouelleil A."/>
            <person name="Allen A.W."/>
            <person name="Alvarado L."/>
            <person name="Arachchi H.M."/>
            <person name="Berlin A.M."/>
            <person name="Chapman S.B."/>
            <person name="Gainer-Dewar J."/>
            <person name="Goldberg J."/>
            <person name="Griggs A."/>
            <person name="Gujja S."/>
            <person name="Hansen M."/>
            <person name="Howarth C."/>
            <person name="Imamovic A."/>
            <person name="Ireland A."/>
            <person name="Larimer J."/>
            <person name="McCowan C."/>
            <person name="Murphy C."/>
            <person name="Pearson M."/>
            <person name="Poon T.W."/>
            <person name="Priest M."/>
            <person name="Roberts A."/>
            <person name="Saif S."/>
            <person name="Shea T."/>
            <person name="Sisk P."/>
            <person name="Sykes S."/>
            <person name="Wortman J."/>
            <person name="Nusbaum C."/>
            <person name="Birren B."/>
        </authorList>
    </citation>
    <scope>NUCLEOTIDE SEQUENCE [LARGE SCALE GENOMIC DNA]</scope>
    <source>
        <strain evidence="4">1006PhL</strain>
    </source>
</reference>
<dbReference type="eggNOG" id="KOG0565">
    <property type="taxonomic scope" value="Eukaryota"/>
</dbReference>
<dbReference type="InterPro" id="IPR036691">
    <property type="entry name" value="Endo/exonu/phosph_ase_sf"/>
</dbReference>
<protein>
    <recommendedName>
        <fullName evidence="2">Inositol polyphosphate-related phosphatase domain-containing protein</fullName>
    </recommendedName>
</protein>
<dbReference type="AlphaFoldDB" id="S2JRN9"/>
<feature type="compositionally biased region" description="Acidic residues" evidence="1">
    <location>
        <begin position="70"/>
        <end position="81"/>
    </location>
</feature>
<evidence type="ECO:0000256" key="1">
    <source>
        <dbReference type="SAM" id="MobiDB-lite"/>
    </source>
</evidence>
<proteinExistence type="predicted"/>
<feature type="compositionally biased region" description="Polar residues" evidence="1">
    <location>
        <begin position="109"/>
        <end position="119"/>
    </location>
</feature>
<dbReference type="GO" id="GO:0046856">
    <property type="term" value="P:phosphatidylinositol dephosphorylation"/>
    <property type="evidence" value="ECO:0007669"/>
    <property type="project" value="InterPro"/>
</dbReference>
<dbReference type="PANTHER" id="PTHR11200:SF240">
    <property type="entry name" value="INOSITOL POLYPHOSPHATE 5-PHOSPHATASE C9G1.10C-RELATED"/>
    <property type="match status" value="1"/>
</dbReference>
<dbReference type="GO" id="GO:0004439">
    <property type="term" value="F:phosphatidylinositol-4,5-bisphosphate 5-phosphatase activity"/>
    <property type="evidence" value="ECO:0007669"/>
    <property type="project" value="TreeGrafter"/>
</dbReference>
<evidence type="ECO:0000313" key="3">
    <source>
        <dbReference type="EMBL" id="EPB92669.1"/>
    </source>
</evidence>
<dbReference type="SUPFAM" id="SSF56219">
    <property type="entry name" value="DNase I-like"/>
    <property type="match status" value="1"/>
</dbReference>
<organism evidence="3 4">
    <name type="scientific">Mucor circinelloides f. circinelloides (strain 1006PhL)</name>
    <name type="common">Mucormycosis agent</name>
    <name type="synonym">Calyptromyces circinelloides</name>
    <dbReference type="NCBI Taxonomy" id="1220926"/>
    <lineage>
        <taxon>Eukaryota</taxon>
        <taxon>Fungi</taxon>
        <taxon>Fungi incertae sedis</taxon>
        <taxon>Mucoromycota</taxon>
        <taxon>Mucoromycotina</taxon>
        <taxon>Mucoromycetes</taxon>
        <taxon>Mucorales</taxon>
        <taxon>Mucorineae</taxon>
        <taxon>Mucoraceae</taxon>
        <taxon>Mucor</taxon>
    </lineage>
</organism>
<dbReference type="InterPro" id="IPR015943">
    <property type="entry name" value="WD40/YVTN_repeat-like_dom_sf"/>
</dbReference>
<feature type="domain" description="Inositol polyphosphate-related phosphatase" evidence="2">
    <location>
        <begin position="465"/>
        <end position="813"/>
    </location>
</feature>
<dbReference type="FunCoup" id="S2JRN9">
    <property type="interactions" value="43"/>
</dbReference>
<dbReference type="PANTHER" id="PTHR11200">
    <property type="entry name" value="INOSITOL 5-PHOSPHATASE"/>
    <property type="match status" value="1"/>
</dbReference>
<dbReference type="InterPro" id="IPR036322">
    <property type="entry name" value="WD40_repeat_dom_sf"/>
</dbReference>
<dbReference type="Gene3D" id="3.60.10.10">
    <property type="entry name" value="Endonuclease/exonuclease/phosphatase"/>
    <property type="match status" value="1"/>
</dbReference>
<feature type="region of interest" description="Disordered" evidence="1">
    <location>
        <begin position="61"/>
        <end position="81"/>
    </location>
</feature>
<dbReference type="Proteomes" id="UP000014254">
    <property type="component" value="Unassembled WGS sequence"/>
</dbReference>
<dbReference type="STRING" id="1220926.S2JRN9"/>
<dbReference type="EMBL" id="KE123898">
    <property type="protein sequence ID" value="EPB92669.1"/>
    <property type="molecule type" value="Genomic_DNA"/>
</dbReference>
<dbReference type="InParanoid" id="S2JRN9"/>
<dbReference type="InterPro" id="IPR000300">
    <property type="entry name" value="IPPc"/>
</dbReference>
<accession>S2JRN9</accession>
<dbReference type="Gene3D" id="2.130.10.10">
    <property type="entry name" value="YVTN repeat-like/Quinoprotein amine dehydrogenase"/>
    <property type="match status" value="2"/>
</dbReference>
<dbReference type="VEuPathDB" id="FungiDB:HMPREF1544_00398"/>
<gene>
    <name evidence="3" type="ORF">HMPREF1544_00398</name>
</gene>
<dbReference type="OMA" id="GVNERLW"/>
<feature type="region of interest" description="Disordered" evidence="1">
    <location>
        <begin position="109"/>
        <end position="128"/>
    </location>
</feature>
<dbReference type="SMART" id="SM00128">
    <property type="entry name" value="IPPc"/>
    <property type="match status" value="1"/>
</dbReference>
<dbReference type="OrthoDB" id="2248459at2759"/>
<evidence type="ECO:0000313" key="4">
    <source>
        <dbReference type="Proteomes" id="UP000014254"/>
    </source>
</evidence>
<evidence type="ECO:0000259" key="2">
    <source>
        <dbReference type="SMART" id="SM00128"/>
    </source>
</evidence>
<sequence length="882" mass="99439">MNDIEQDWTCPYKQATVASVAVDDSLLEIPNVSRSIKLNLPRSNSLDKLYYHSNKKNDTLKSLFPPSGYDDTDSDEDDEDTNQQVQLLRSFTVGSKHITHHREIWKCSASTNTPNGTHPDTTHASKKPPVFDHEIRISNDHGTIHAIATKGSLIAVGTSHCTIQSYNIDQAAETLFNTTEAVPSQQQDAIRSLCFSPVVQPNAMIWAGTENGSILAIETHSNKVVSKRTATHTSAITLMLQHGNVELWTIDESGDLNIWPIQRYSIHLATAAPQQFSVTKNPKTAILSATKSNTLWLSSGTSIDKFDRSTATLVPVIYIPTELGELTRLFTIPFHHNQIFAVHTDGHISAWDASTYQQTQCVSVAFMDTLTTVLPVGSFYVWAGFRNGMVAVYDTRSEPWVVVKIWKAHKNAIVKFTVDECSISESMPVISVDSLGHIAIWDGLLSEYWLEEQMTAHMGDYCDFTKLETMVCSWNMDAIKPDALTESDVDKVHEWLNGMSDPDIIMVGIQEIVDLNSKTLTAKSFLSLTRKIETIEEADELLTHRYMLWHDYLISIIDANFGKNAYKIIKTDQMVGLFSCIFVKTGLEEHIRQCDSNVVKTGFRLMNKSLHGNKGGIATRLVIDDTSVCFVNCHLAAGQSNVLTRNVDVDGILHSARFPVPALTETTAFKPDSDGTNILDHETCFLSGDLNYRIGMKRDQVLALLAAESHNKFEAWEALQQEDQLKKQLALNPMFRMFGFKEPPILFDPTYKYDRGTDAYDGSEKKRTPAWCDRILHRGPASLSNVYYRRHEVKASDHRPISAGFTIHAKTVCQDRLDQVKTRLKAEWEKFLQENAQNNKLRHVTRYGLCDENEARHRLEKSNWDVEQVVMDLYRDKGNCLN</sequence>
<dbReference type="Pfam" id="PF22669">
    <property type="entry name" value="Exo_endo_phos2"/>
    <property type="match status" value="1"/>
</dbReference>
<dbReference type="InterPro" id="IPR046985">
    <property type="entry name" value="IP5"/>
</dbReference>
<name>S2JRN9_MUCC1</name>